<dbReference type="InterPro" id="IPR036388">
    <property type="entry name" value="WH-like_DNA-bd_sf"/>
</dbReference>
<evidence type="ECO:0000313" key="5">
    <source>
        <dbReference type="Proteomes" id="UP000465846"/>
    </source>
</evidence>
<dbReference type="RefSeq" id="WP_006056505.1">
    <property type="nucleotide sequence ID" value="NZ_CP048739.1"/>
</dbReference>
<dbReference type="GeneID" id="9994298"/>
<reference evidence="2 5" key="2">
    <citation type="submission" date="2020-02" db="EMBL/GenBank/DDBJ databases">
        <title>Whole genome sequence of Halogeometricum borinquense strain wsp4.</title>
        <authorList>
            <person name="Verma D.K."/>
            <person name="Gopal K."/>
            <person name="Prasad E.S."/>
        </authorList>
    </citation>
    <scope>NUCLEOTIDE SEQUENCE [LARGE SCALE GENOMIC DNA]</scope>
    <source>
        <strain evidence="5">wsp4</strain>
        <strain evidence="2">Wsp4</strain>
    </source>
</reference>
<evidence type="ECO:0000313" key="4">
    <source>
        <dbReference type="Proteomes" id="UP000294028"/>
    </source>
</evidence>
<sequence>MDGNSEQFRLLSQRRRLVVLSVLRERDEPTTLDELATEVGVRELDVPREELTDEQRNRILFSFHHVHIPKLIDADLVEYASSDEESVRLTDEMESVERILDIVFDD</sequence>
<protein>
    <submittedName>
        <fullName evidence="3">Permease</fullName>
    </submittedName>
</protein>
<dbReference type="EMBL" id="RZHH01000002">
    <property type="protein sequence ID" value="RYJ13048.1"/>
    <property type="molecule type" value="Genomic_DNA"/>
</dbReference>
<evidence type="ECO:0000313" key="3">
    <source>
        <dbReference type="EMBL" id="RYJ13048.1"/>
    </source>
</evidence>
<dbReference type="Gene3D" id="1.10.10.10">
    <property type="entry name" value="Winged helix-like DNA-binding domain superfamily/Winged helix DNA-binding domain"/>
    <property type="match status" value="1"/>
</dbReference>
<proteinExistence type="predicted"/>
<organism evidence="3 4">
    <name type="scientific">Halogeometricum borinquense</name>
    <dbReference type="NCBI Taxonomy" id="60847"/>
    <lineage>
        <taxon>Archaea</taxon>
        <taxon>Methanobacteriati</taxon>
        <taxon>Methanobacteriota</taxon>
        <taxon>Stenosarchaea group</taxon>
        <taxon>Halobacteria</taxon>
        <taxon>Halobacteriales</taxon>
        <taxon>Haloferacaceae</taxon>
        <taxon>Halogeometricum</taxon>
    </lineage>
</organism>
<name>A0A482TCK1_9EURY</name>
<gene>
    <name evidence="3" type="ORF">ELS19_03060</name>
    <name evidence="2" type="ORF">G3I44_03130</name>
</gene>
<dbReference type="Proteomes" id="UP000294028">
    <property type="component" value="Unassembled WGS sequence"/>
</dbReference>
<evidence type="ECO:0000259" key="1">
    <source>
        <dbReference type="Pfam" id="PF24035"/>
    </source>
</evidence>
<accession>A0A482TCK1</accession>
<dbReference type="EMBL" id="CP048739">
    <property type="protein sequence ID" value="QIB73362.1"/>
    <property type="molecule type" value="Genomic_DNA"/>
</dbReference>
<feature type="domain" description="DUF7344" evidence="1">
    <location>
        <begin position="8"/>
        <end position="84"/>
    </location>
</feature>
<dbReference type="Proteomes" id="UP000465846">
    <property type="component" value="Chromosome"/>
</dbReference>
<dbReference type="Pfam" id="PF24035">
    <property type="entry name" value="DUF7344"/>
    <property type="match status" value="1"/>
</dbReference>
<reference evidence="3 4" key="1">
    <citation type="submission" date="2018-12" db="EMBL/GenBank/DDBJ databases">
        <title>Genome analysis provides insights into bioremediation potentialities of Halogeometricum borinquense strain N11.</title>
        <authorList>
            <person name="Najjari A."/>
            <person name="Youssef N."/>
            <person name="Fhoula I."/>
            <person name="Ben Dhia O."/>
            <person name="Mahjoubi M."/>
            <person name="Ouzari H.I."/>
            <person name="Cherif A."/>
        </authorList>
    </citation>
    <scope>NUCLEOTIDE SEQUENCE [LARGE SCALE GENOMIC DNA]</scope>
    <source>
        <strain evidence="3 4">N11</strain>
    </source>
</reference>
<evidence type="ECO:0000313" key="2">
    <source>
        <dbReference type="EMBL" id="QIB73362.1"/>
    </source>
</evidence>
<dbReference type="AlphaFoldDB" id="A0A482TCK1"/>
<dbReference type="InterPro" id="IPR055768">
    <property type="entry name" value="DUF7344"/>
</dbReference>